<feature type="transmembrane region" description="Helical" evidence="2">
    <location>
        <begin position="464"/>
        <end position="480"/>
    </location>
</feature>
<dbReference type="FunCoup" id="B3MBD0">
    <property type="interactions" value="3"/>
</dbReference>
<name>B3MBD0_DROAN</name>
<keyword evidence="2" id="KW-1133">Transmembrane helix</keyword>
<dbReference type="eggNOG" id="ENOG502TAEI">
    <property type="taxonomic scope" value="Eukaryota"/>
</dbReference>
<dbReference type="GO" id="GO:0060250">
    <property type="term" value="P:germ-line stem-cell niche homeostasis"/>
    <property type="evidence" value="ECO:0007669"/>
    <property type="project" value="EnsemblMetazoa"/>
</dbReference>
<dbReference type="GO" id="GO:0140297">
    <property type="term" value="F:DNA-binding transcription factor binding"/>
    <property type="evidence" value="ECO:0007669"/>
    <property type="project" value="EnsemblMetazoa"/>
</dbReference>
<dbReference type="EMBL" id="CH902619">
    <property type="protein sequence ID" value="EDV36055.1"/>
    <property type="molecule type" value="Genomic_DNA"/>
</dbReference>
<dbReference type="InParanoid" id="B3MBD0"/>
<feature type="compositionally biased region" description="Basic and acidic residues" evidence="1">
    <location>
        <begin position="214"/>
        <end position="313"/>
    </location>
</feature>
<dbReference type="KEGG" id="dan:6495619"/>
<evidence type="ECO:0000256" key="1">
    <source>
        <dbReference type="SAM" id="MobiDB-lite"/>
    </source>
</evidence>
<dbReference type="InterPro" id="IPR003887">
    <property type="entry name" value="LEM_dom"/>
</dbReference>
<feature type="compositionally biased region" description="Low complexity" evidence="1">
    <location>
        <begin position="332"/>
        <end position="344"/>
    </location>
</feature>
<sequence>MADVDDLDTLSNAELRAKMLAQGLPNIPVTDSSRKILVKRLRASLGGQASPAAGTASPKKSSSRRETLAASTAAPSAASTPVDKLDGSKVAPATKARRTIAATEAAKEAKEVVPKKAVAAAPPIQTRRSSTTSTGSEKREPQRVVKKPETIVEEPVTSNRTNQHENTLEINSLIVLESDDEEDEQLARAADLVEKKIANKEKSKQSSVNTTYEKVSKVDPPRRPAYEPSVEPRRPTYEAPIEPRRPTYEAPIEPRRPTYEAPVEPRRPAFESSVEPRRPAFESLEPRRPTYEAPVEPRRPTYESSRDLPRRPTYEASAAPVLNAAPSGPSARSQTSSSTTYDYLSSRTGRYSSYVRTPVQSYVTAEAPSQPATSSYTRTYANELSDDTDAVEDAEYESTFAQNLARLKAERIGDRSSPYTRRTVGSGYGSLARRSLRQENQSVGAAFKRSWASVDQKYKLKQKLFIVFVILLLVAVYALFY</sequence>
<dbReference type="PhylomeDB" id="B3MBD0"/>
<dbReference type="OrthoDB" id="8068829at2759"/>
<proteinExistence type="predicted"/>
<dbReference type="GO" id="GO:0030513">
    <property type="term" value="P:positive regulation of BMP signaling pathway"/>
    <property type="evidence" value="ECO:0007669"/>
    <property type="project" value="EnsemblMetazoa"/>
</dbReference>
<keyword evidence="5" id="KW-1185">Reference proteome</keyword>
<dbReference type="Pfam" id="PF03020">
    <property type="entry name" value="LEM"/>
    <property type="match status" value="1"/>
</dbReference>
<dbReference type="Gene3D" id="1.10.720.40">
    <property type="match status" value="1"/>
</dbReference>
<dbReference type="GO" id="GO:0005637">
    <property type="term" value="C:nuclear inner membrane"/>
    <property type="evidence" value="ECO:0007669"/>
    <property type="project" value="EnsemblMetazoa"/>
</dbReference>
<feature type="compositionally biased region" description="Basic and acidic residues" evidence="1">
    <location>
        <begin position="136"/>
        <end position="150"/>
    </location>
</feature>
<accession>B3MBD0</accession>
<organism evidence="4 5">
    <name type="scientific">Drosophila ananassae</name>
    <name type="common">Fruit fly</name>
    <dbReference type="NCBI Taxonomy" id="7217"/>
    <lineage>
        <taxon>Eukaryota</taxon>
        <taxon>Metazoa</taxon>
        <taxon>Ecdysozoa</taxon>
        <taxon>Arthropoda</taxon>
        <taxon>Hexapoda</taxon>
        <taxon>Insecta</taxon>
        <taxon>Pterygota</taxon>
        <taxon>Neoptera</taxon>
        <taxon>Endopterygota</taxon>
        <taxon>Diptera</taxon>
        <taxon>Brachycera</taxon>
        <taxon>Muscomorpha</taxon>
        <taxon>Ephydroidea</taxon>
        <taxon>Drosophilidae</taxon>
        <taxon>Drosophila</taxon>
        <taxon>Sophophora</taxon>
    </lineage>
</organism>
<reference evidence="4 5" key="1">
    <citation type="journal article" date="2007" name="Nature">
        <title>Evolution of genes and genomes on the Drosophila phylogeny.</title>
        <authorList>
            <consortium name="Drosophila 12 Genomes Consortium"/>
            <person name="Clark A.G."/>
            <person name="Eisen M.B."/>
            <person name="Smith D.R."/>
            <person name="Bergman C.M."/>
            <person name="Oliver B."/>
            <person name="Markow T.A."/>
            <person name="Kaufman T.C."/>
            <person name="Kellis M."/>
            <person name="Gelbart W."/>
            <person name="Iyer V.N."/>
            <person name="Pollard D.A."/>
            <person name="Sackton T.B."/>
            <person name="Larracuente A.M."/>
            <person name="Singh N.D."/>
            <person name="Abad J.P."/>
            <person name="Abt D.N."/>
            <person name="Adryan B."/>
            <person name="Aguade M."/>
            <person name="Akashi H."/>
            <person name="Anderson W.W."/>
            <person name="Aquadro C.F."/>
            <person name="Ardell D.H."/>
            <person name="Arguello R."/>
            <person name="Artieri C.G."/>
            <person name="Barbash D.A."/>
            <person name="Barker D."/>
            <person name="Barsanti P."/>
            <person name="Batterham P."/>
            <person name="Batzoglou S."/>
            <person name="Begun D."/>
            <person name="Bhutkar A."/>
            <person name="Blanco E."/>
            <person name="Bosak S.A."/>
            <person name="Bradley R.K."/>
            <person name="Brand A.D."/>
            <person name="Brent M.R."/>
            <person name="Brooks A.N."/>
            <person name="Brown R.H."/>
            <person name="Butlin R.K."/>
            <person name="Caggese C."/>
            <person name="Calvi B.R."/>
            <person name="Bernardo de Carvalho A."/>
            <person name="Caspi A."/>
            <person name="Castrezana S."/>
            <person name="Celniker S.E."/>
            <person name="Chang J.L."/>
            <person name="Chapple C."/>
            <person name="Chatterji S."/>
            <person name="Chinwalla A."/>
            <person name="Civetta A."/>
            <person name="Clifton S.W."/>
            <person name="Comeron J.M."/>
            <person name="Costello J.C."/>
            <person name="Coyne J.A."/>
            <person name="Daub J."/>
            <person name="David R.G."/>
            <person name="Delcher A.L."/>
            <person name="Delehaunty K."/>
            <person name="Do C.B."/>
            <person name="Ebling H."/>
            <person name="Edwards K."/>
            <person name="Eickbush T."/>
            <person name="Evans J.D."/>
            <person name="Filipski A."/>
            <person name="Findeiss S."/>
            <person name="Freyhult E."/>
            <person name="Fulton L."/>
            <person name="Fulton R."/>
            <person name="Garcia A.C."/>
            <person name="Gardiner A."/>
            <person name="Garfield D.A."/>
            <person name="Garvin B.E."/>
            <person name="Gibson G."/>
            <person name="Gilbert D."/>
            <person name="Gnerre S."/>
            <person name="Godfrey J."/>
            <person name="Good R."/>
            <person name="Gotea V."/>
            <person name="Gravely B."/>
            <person name="Greenberg A.J."/>
            <person name="Griffiths-Jones S."/>
            <person name="Gross S."/>
            <person name="Guigo R."/>
            <person name="Gustafson E.A."/>
            <person name="Haerty W."/>
            <person name="Hahn M.W."/>
            <person name="Halligan D.L."/>
            <person name="Halpern A.L."/>
            <person name="Halter G.M."/>
            <person name="Han M.V."/>
            <person name="Heger A."/>
            <person name="Hillier L."/>
            <person name="Hinrichs A.S."/>
            <person name="Holmes I."/>
            <person name="Hoskins R.A."/>
            <person name="Hubisz M.J."/>
            <person name="Hultmark D."/>
            <person name="Huntley M.A."/>
            <person name="Jaffe D.B."/>
            <person name="Jagadeeshan S."/>
            <person name="Jeck W.R."/>
            <person name="Johnson J."/>
            <person name="Jones C.D."/>
            <person name="Jordan W.C."/>
            <person name="Karpen G.H."/>
            <person name="Kataoka E."/>
            <person name="Keightley P.D."/>
            <person name="Kheradpour P."/>
            <person name="Kirkness E.F."/>
            <person name="Koerich L.B."/>
            <person name="Kristiansen K."/>
            <person name="Kudrna D."/>
            <person name="Kulathinal R.J."/>
            <person name="Kumar S."/>
            <person name="Kwok R."/>
            <person name="Lander E."/>
            <person name="Langley C.H."/>
            <person name="Lapoint R."/>
            <person name="Lazzaro B.P."/>
            <person name="Lee S.J."/>
            <person name="Levesque L."/>
            <person name="Li R."/>
            <person name="Lin C.F."/>
            <person name="Lin M.F."/>
            <person name="Lindblad-Toh K."/>
            <person name="Llopart A."/>
            <person name="Long M."/>
            <person name="Low L."/>
            <person name="Lozovsky E."/>
            <person name="Lu J."/>
            <person name="Luo M."/>
            <person name="Machado C.A."/>
            <person name="Makalowski W."/>
            <person name="Marzo M."/>
            <person name="Matsuda M."/>
            <person name="Matzkin L."/>
            <person name="McAllister B."/>
            <person name="McBride C.S."/>
            <person name="McKernan B."/>
            <person name="McKernan K."/>
            <person name="Mendez-Lago M."/>
            <person name="Minx P."/>
            <person name="Mollenhauer M.U."/>
            <person name="Montooth K."/>
            <person name="Mount S.M."/>
            <person name="Mu X."/>
            <person name="Myers E."/>
            <person name="Negre B."/>
            <person name="Newfeld S."/>
            <person name="Nielsen R."/>
            <person name="Noor M.A."/>
            <person name="O'Grady P."/>
            <person name="Pachter L."/>
            <person name="Papaceit M."/>
            <person name="Parisi M.J."/>
            <person name="Parisi M."/>
            <person name="Parts L."/>
            <person name="Pedersen J.S."/>
            <person name="Pesole G."/>
            <person name="Phillippy A.M."/>
            <person name="Ponting C.P."/>
            <person name="Pop M."/>
            <person name="Porcelli D."/>
            <person name="Powell J.R."/>
            <person name="Prohaska S."/>
            <person name="Pruitt K."/>
            <person name="Puig M."/>
            <person name="Quesneville H."/>
            <person name="Ram K.R."/>
            <person name="Rand D."/>
            <person name="Rasmussen M.D."/>
            <person name="Reed L.K."/>
            <person name="Reenan R."/>
            <person name="Reily A."/>
            <person name="Remington K.A."/>
            <person name="Rieger T.T."/>
            <person name="Ritchie M.G."/>
            <person name="Robin C."/>
            <person name="Rogers Y.H."/>
            <person name="Rohde C."/>
            <person name="Rozas J."/>
            <person name="Rubenfield M.J."/>
            <person name="Ruiz A."/>
            <person name="Russo S."/>
            <person name="Salzberg S.L."/>
            <person name="Sanchez-Gracia A."/>
            <person name="Saranga D.J."/>
            <person name="Sato H."/>
            <person name="Schaeffer S.W."/>
            <person name="Schatz M.C."/>
            <person name="Schlenke T."/>
            <person name="Schwartz R."/>
            <person name="Segarra C."/>
            <person name="Singh R.S."/>
            <person name="Sirot L."/>
            <person name="Sirota M."/>
            <person name="Sisneros N.B."/>
            <person name="Smith C.D."/>
            <person name="Smith T.F."/>
            <person name="Spieth J."/>
            <person name="Stage D.E."/>
            <person name="Stark A."/>
            <person name="Stephan W."/>
            <person name="Strausberg R.L."/>
            <person name="Strempel S."/>
            <person name="Sturgill D."/>
            <person name="Sutton G."/>
            <person name="Sutton G.G."/>
            <person name="Tao W."/>
            <person name="Teichmann S."/>
            <person name="Tobari Y.N."/>
            <person name="Tomimura Y."/>
            <person name="Tsolas J.M."/>
            <person name="Valente V.L."/>
            <person name="Venter E."/>
            <person name="Venter J.C."/>
            <person name="Vicario S."/>
            <person name="Vieira F.G."/>
            <person name="Vilella A.J."/>
            <person name="Villasante A."/>
            <person name="Walenz B."/>
            <person name="Wang J."/>
            <person name="Wasserman M."/>
            <person name="Watts T."/>
            <person name="Wilson D."/>
            <person name="Wilson R.K."/>
            <person name="Wing R.A."/>
            <person name="Wolfner M.F."/>
            <person name="Wong A."/>
            <person name="Wong G.K."/>
            <person name="Wu C.I."/>
            <person name="Wu G."/>
            <person name="Yamamoto D."/>
            <person name="Yang H.P."/>
            <person name="Yang S.P."/>
            <person name="Yorke J.A."/>
            <person name="Yoshida K."/>
            <person name="Zdobnov E."/>
            <person name="Zhang P."/>
            <person name="Zhang Y."/>
            <person name="Zimin A.V."/>
            <person name="Baldwin J."/>
            <person name="Abdouelleil A."/>
            <person name="Abdulkadir J."/>
            <person name="Abebe A."/>
            <person name="Abera B."/>
            <person name="Abreu J."/>
            <person name="Acer S.C."/>
            <person name="Aftuck L."/>
            <person name="Alexander A."/>
            <person name="An P."/>
            <person name="Anderson E."/>
            <person name="Anderson S."/>
            <person name="Arachi H."/>
            <person name="Azer M."/>
            <person name="Bachantsang P."/>
            <person name="Barry A."/>
            <person name="Bayul T."/>
            <person name="Berlin A."/>
            <person name="Bessette D."/>
            <person name="Bloom T."/>
            <person name="Blye J."/>
            <person name="Boguslavskiy L."/>
            <person name="Bonnet C."/>
            <person name="Boukhgalter B."/>
            <person name="Bourzgui I."/>
            <person name="Brown A."/>
            <person name="Cahill P."/>
            <person name="Channer S."/>
            <person name="Cheshatsang Y."/>
            <person name="Chuda L."/>
            <person name="Citroen M."/>
            <person name="Collymore A."/>
            <person name="Cooke P."/>
            <person name="Costello M."/>
            <person name="D'Aco K."/>
            <person name="Daza R."/>
            <person name="De Haan G."/>
            <person name="DeGray S."/>
            <person name="DeMaso C."/>
            <person name="Dhargay N."/>
            <person name="Dooley K."/>
            <person name="Dooley E."/>
            <person name="Doricent M."/>
            <person name="Dorje P."/>
            <person name="Dorjee K."/>
            <person name="Dupes A."/>
            <person name="Elong R."/>
            <person name="Falk J."/>
            <person name="Farina A."/>
            <person name="Faro S."/>
            <person name="Ferguson D."/>
            <person name="Fisher S."/>
            <person name="Foley C.D."/>
            <person name="Franke A."/>
            <person name="Friedrich D."/>
            <person name="Gadbois L."/>
            <person name="Gearin G."/>
            <person name="Gearin C.R."/>
            <person name="Giannoukos G."/>
            <person name="Goode T."/>
            <person name="Graham J."/>
            <person name="Grandbois E."/>
            <person name="Grewal S."/>
            <person name="Gyaltsen K."/>
            <person name="Hafez N."/>
            <person name="Hagos B."/>
            <person name="Hall J."/>
            <person name="Henson C."/>
            <person name="Hollinger A."/>
            <person name="Honan T."/>
            <person name="Huard M.D."/>
            <person name="Hughes L."/>
            <person name="Hurhula B."/>
            <person name="Husby M.E."/>
            <person name="Kamat A."/>
            <person name="Kanga B."/>
            <person name="Kashin S."/>
            <person name="Khazanovich D."/>
            <person name="Kisner P."/>
            <person name="Lance K."/>
            <person name="Lara M."/>
            <person name="Lee W."/>
            <person name="Lennon N."/>
            <person name="Letendre F."/>
            <person name="LeVine R."/>
            <person name="Lipovsky A."/>
            <person name="Liu X."/>
            <person name="Liu J."/>
            <person name="Liu S."/>
            <person name="Lokyitsang T."/>
            <person name="Lokyitsang Y."/>
            <person name="Lubonja R."/>
            <person name="Lui A."/>
            <person name="MacDonald P."/>
            <person name="Magnisalis V."/>
            <person name="Maru K."/>
            <person name="Matthews C."/>
            <person name="McCusker W."/>
            <person name="McDonough S."/>
            <person name="Mehta T."/>
            <person name="Meldrim J."/>
            <person name="Meneus L."/>
            <person name="Mihai O."/>
            <person name="Mihalev A."/>
            <person name="Mihova T."/>
            <person name="Mittelman R."/>
            <person name="Mlenga V."/>
            <person name="Montmayeur A."/>
            <person name="Mulrain L."/>
            <person name="Navidi A."/>
            <person name="Naylor J."/>
            <person name="Negash T."/>
            <person name="Nguyen T."/>
            <person name="Nguyen N."/>
            <person name="Nicol R."/>
            <person name="Norbu C."/>
            <person name="Norbu N."/>
            <person name="Novod N."/>
            <person name="O'Neill B."/>
            <person name="Osman S."/>
            <person name="Markiewicz E."/>
            <person name="Oyono O.L."/>
            <person name="Patti C."/>
            <person name="Phunkhang P."/>
            <person name="Pierre F."/>
            <person name="Priest M."/>
            <person name="Raghuraman S."/>
            <person name="Rege F."/>
            <person name="Reyes R."/>
            <person name="Rise C."/>
            <person name="Rogov P."/>
            <person name="Ross K."/>
            <person name="Ryan E."/>
            <person name="Settipalli S."/>
            <person name="Shea T."/>
            <person name="Sherpa N."/>
            <person name="Shi L."/>
            <person name="Shih D."/>
            <person name="Sparrow T."/>
            <person name="Spaulding J."/>
            <person name="Stalker J."/>
            <person name="Stange-Thomann N."/>
            <person name="Stavropoulos S."/>
            <person name="Stone C."/>
            <person name="Strader C."/>
            <person name="Tesfaye S."/>
            <person name="Thomson T."/>
            <person name="Thoulutsang Y."/>
            <person name="Thoulutsang D."/>
            <person name="Topham K."/>
            <person name="Topping I."/>
            <person name="Tsamla T."/>
            <person name="Vassiliev H."/>
            <person name="Vo A."/>
            <person name="Wangchuk T."/>
            <person name="Wangdi T."/>
            <person name="Weiand M."/>
            <person name="Wilkinson J."/>
            <person name="Wilson A."/>
            <person name="Yadav S."/>
            <person name="Young G."/>
            <person name="Yu Q."/>
            <person name="Zembek L."/>
            <person name="Zhong D."/>
            <person name="Zimmer A."/>
            <person name="Zwirko Z."/>
            <person name="Jaffe D.B."/>
            <person name="Alvarez P."/>
            <person name="Brockman W."/>
            <person name="Butler J."/>
            <person name="Chin C."/>
            <person name="Gnerre S."/>
            <person name="Grabherr M."/>
            <person name="Kleber M."/>
            <person name="Mauceli E."/>
            <person name="MacCallum I."/>
        </authorList>
    </citation>
    <scope>NUCLEOTIDE SEQUENCE [LARGE SCALE GENOMIC DNA]</scope>
    <source>
        <strain evidence="5">Tucson 14024-0371.13</strain>
    </source>
</reference>
<dbReference type="SUPFAM" id="SSF63451">
    <property type="entry name" value="LEM domain"/>
    <property type="match status" value="1"/>
</dbReference>
<feature type="domain" description="LEM" evidence="3">
    <location>
        <begin position="4"/>
        <end position="48"/>
    </location>
</feature>
<dbReference type="GO" id="GO:0031468">
    <property type="term" value="P:nuclear membrane reassembly"/>
    <property type="evidence" value="ECO:0007669"/>
    <property type="project" value="EnsemblMetazoa"/>
</dbReference>
<evidence type="ECO:0000313" key="4">
    <source>
        <dbReference type="EMBL" id="EDV36055.1"/>
    </source>
</evidence>
<dbReference type="HOGENOM" id="CLU_652607_0_0_1"/>
<dbReference type="OMA" id="EPRRPTY"/>
<feature type="region of interest" description="Disordered" evidence="1">
    <location>
        <begin position="43"/>
        <end position="168"/>
    </location>
</feature>
<feature type="compositionally biased region" description="Low complexity" evidence="1">
    <location>
        <begin position="91"/>
        <end position="104"/>
    </location>
</feature>
<dbReference type="GeneID" id="6495619"/>
<feature type="compositionally biased region" description="Basic and acidic residues" evidence="1">
    <location>
        <begin position="195"/>
        <end position="204"/>
    </location>
</feature>
<dbReference type="GO" id="GO:0034399">
    <property type="term" value="C:nuclear periphery"/>
    <property type="evidence" value="ECO:0007669"/>
    <property type="project" value="EnsemblMetazoa"/>
</dbReference>
<feature type="compositionally biased region" description="Basic and acidic residues" evidence="1">
    <location>
        <begin position="105"/>
        <end position="114"/>
    </location>
</feature>
<feature type="compositionally biased region" description="Low complexity" evidence="1">
    <location>
        <begin position="69"/>
        <end position="81"/>
    </location>
</feature>
<dbReference type="PROSITE" id="PS50954">
    <property type="entry name" value="LEM"/>
    <property type="match status" value="1"/>
</dbReference>
<dbReference type="GO" id="GO:0005641">
    <property type="term" value="C:nuclear envelope lumen"/>
    <property type="evidence" value="ECO:0007669"/>
    <property type="project" value="EnsemblMetazoa"/>
</dbReference>
<keyword evidence="2" id="KW-0472">Membrane</keyword>
<dbReference type="GO" id="GO:0030718">
    <property type="term" value="P:germ-line stem cell population maintenance"/>
    <property type="evidence" value="ECO:0007669"/>
    <property type="project" value="EnsemblMetazoa"/>
</dbReference>
<dbReference type="InterPro" id="IPR011015">
    <property type="entry name" value="LEM/LEM-like_dom_sf"/>
</dbReference>
<dbReference type="AlphaFoldDB" id="B3MBD0"/>
<evidence type="ECO:0000256" key="2">
    <source>
        <dbReference type="SAM" id="Phobius"/>
    </source>
</evidence>
<dbReference type="GO" id="GO:0003714">
    <property type="term" value="F:transcription corepressor activity"/>
    <property type="evidence" value="ECO:0007669"/>
    <property type="project" value="EnsemblMetazoa"/>
</dbReference>
<evidence type="ECO:0000313" key="5">
    <source>
        <dbReference type="Proteomes" id="UP000007801"/>
    </source>
</evidence>
<gene>
    <name evidence="4" type="primary">Dana\GF12772</name>
    <name evidence="4" type="synonym">dana_GLEANR_12789</name>
    <name evidence="4" type="ORF">GF12772</name>
</gene>
<dbReference type="CDD" id="cd12934">
    <property type="entry name" value="LEM"/>
    <property type="match status" value="1"/>
</dbReference>
<evidence type="ECO:0000259" key="3">
    <source>
        <dbReference type="PROSITE" id="PS50954"/>
    </source>
</evidence>
<dbReference type="SMART" id="SM00540">
    <property type="entry name" value="LEM"/>
    <property type="match status" value="1"/>
</dbReference>
<feature type="compositionally biased region" description="Low complexity" evidence="1">
    <location>
        <begin position="115"/>
        <end position="135"/>
    </location>
</feature>
<protein>
    <recommendedName>
        <fullName evidence="3">LEM domain-containing protein</fullName>
    </recommendedName>
</protein>
<dbReference type="STRING" id="7217.B3MBD0"/>
<feature type="region of interest" description="Disordered" evidence="1">
    <location>
        <begin position="195"/>
        <end position="344"/>
    </location>
</feature>
<keyword evidence="2" id="KW-0812">Transmembrane</keyword>
<dbReference type="Proteomes" id="UP000007801">
    <property type="component" value="Unassembled WGS sequence"/>
</dbReference>